<evidence type="ECO:0000256" key="1">
    <source>
        <dbReference type="SAM" id="MobiDB-lite"/>
    </source>
</evidence>
<comment type="caution">
    <text evidence="4">The sequence shown here is derived from an EMBL/GenBank/DDBJ whole genome shotgun (WGS) entry which is preliminary data.</text>
</comment>
<dbReference type="AlphaFoldDB" id="A0A4Q7ZMH8"/>
<dbReference type="PROSITE" id="PS51257">
    <property type="entry name" value="PROKAR_LIPOPROTEIN"/>
    <property type="match status" value="1"/>
</dbReference>
<dbReference type="Pfam" id="PF10647">
    <property type="entry name" value="Gmad1"/>
    <property type="match status" value="1"/>
</dbReference>
<protein>
    <submittedName>
        <fullName evidence="4">Uncharacterized protein</fullName>
    </submittedName>
</protein>
<reference evidence="4 5" key="1">
    <citation type="submission" date="2019-02" db="EMBL/GenBank/DDBJ databases">
        <title>Sequencing the genomes of 1000 actinobacteria strains.</title>
        <authorList>
            <person name="Klenk H.-P."/>
        </authorList>
    </citation>
    <scope>NUCLEOTIDE SEQUENCE [LARGE SCALE GENOMIC DNA]</scope>
    <source>
        <strain evidence="4 5">DSM 45162</strain>
    </source>
</reference>
<evidence type="ECO:0000313" key="4">
    <source>
        <dbReference type="EMBL" id="RZU52200.1"/>
    </source>
</evidence>
<proteinExistence type="predicted"/>
<evidence type="ECO:0000313" key="5">
    <source>
        <dbReference type="Proteomes" id="UP000292564"/>
    </source>
</evidence>
<evidence type="ECO:0000259" key="2">
    <source>
        <dbReference type="Pfam" id="PF10646"/>
    </source>
</evidence>
<sequence length="607" mass="64624">MRRPRRPLRLLLAGAVLAALGLGGCGIPDNSSVLPIGPGPTTGTSSGNDVPPTRNDREATLDKAQFVQYYLQAAAGVFDDAPNRVRRFLPPPTAAAFKPSPDIHVVRQIEKPLVNPGSDNVTVKVQQVGVLGRNGILDPTPNEPVVEHHLVVGTVAGQSGLFMRKAPPQLLISDEAFTNFYVQRTIYFWNTERTGLVPDVRYMPLSVPSEQQPTEILRWLSAGPAPWLAEAVDPLPDGTTAIGNVPAVSNDKLQINLSDQGMSQEDSRVLDRLRRQLMWSLRPNLPRVLELRIGHSDPIDYTDMDYLASNFAYRLTDRPERFVVFDGRIRRLSGSAGATEPVPVLTPADNRNVRDAAISTSSSDAYAAVVVGEAGGKQSLKVGTGRIGGQAPLRRVTLPGSLGHPAWAVTPDQRSGTAFGLIPAGGALYGFTAAGGPARRIDVSVDAGPVKAVAIAPDAHRVAFVAGGRLYVTVLATSGDTVQLSAPRQIRTPLREVTAVDWSGEGWLSVAGVRAATKRVAIMDVSVDGVLEYDRLQDLGTEAVSHLTAYPANPATGRVTSNSVSYVQGGVAYDALFEAVKITVANLAEPVQNPPAGVAPTAPFFLN</sequence>
<name>A0A4Q7ZMH8_9ACTN</name>
<evidence type="ECO:0000259" key="3">
    <source>
        <dbReference type="Pfam" id="PF10647"/>
    </source>
</evidence>
<feature type="domain" description="Lipoprotein LpqB C-terminal" evidence="3">
    <location>
        <begin position="335"/>
        <end position="530"/>
    </location>
</feature>
<feature type="region of interest" description="Disordered" evidence="1">
    <location>
        <begin position="33"/>
        <end position="56"/>
    </location>
</feature>
<gene>
    <name evidence="4" type="ORF">EV385_4044</name>
</gene>
<accession>A0A4Q7ZMH8</accession>
<organism evidence="4 5">
    <name type="scientific">Krasilnikovia cinnamomea</name>
    <dbReference type="NCBI Taxonomy" id="349313"/>
    <lineage>
        <taxon>Bacteria</taxon>
        <taxon>Bacillati</taxon>
        <taxon>Actinomycetota</taxon>
        <taxon>Actinomycetes</taxon>
        <taxon>Micromonosporales</taxon>
        <taxon>Micromonosporaceae</taxon>
        <taxon>Krasilnikovia</taxon>
    </lineage>
</organism>
<dbReference type="Pfam" id="PF10646">
    <property type="entry name" value="Germane"/>
    <property type="match status" value="1"/>
</dbReference>
<dbReference type="InterPro" id="IPR019606">
    <property type="entry name" value="GerMN"/>
</dbReference>
<dbReference type="RefSeq" id="WP_130510844.1">
    <property type="nucleotide sequence ID" value="NZ_SHKY01000001.1"/>
</dbReference>
<dbReference type="Proteomes" id="UP000292564">
    <property type="component" value="Unassembled WGS sequence"/>
</dbReference>
<feature type="domain" description="GerMN" evidence="2">
    <location>
        <begin position="185"/>
        <end position="289"/>
    </location>
</feature>
<keyword evidence="5" id="KW-1185">Reference proteome</keyword>
<dbReference type="SUPFAM" id="SSF82171">
    <property type="entry name" value="DPP6 N-terminal domain-like"/>
    <property type="match status" value="1"/>
</dbReference>
<dbReference type="EMBL" id="SHKY01000001">
    <property type="protein sequence ID" value="RZU52200.1"/>
    <property type="molecule type" value="Genomic_DNA"/>
</dbReference>
<dbReference type="OrthoDB" id="5172668at2"/>
<dbReference type="InterPro" id="IPR018910">
    <property type="entry name" value="LpqB_C"/>
</dbReference>